<evidence type="ECO:0000313" key="5">
    <source>
        <dbReference type="Proteomes" id="UP000515158"/>
    </source>
</evidence>
<dbReference type="PROSITE" id="PS50404">
    <property type="entry name" value="GST_NTER"/>
    <property type="match status" value="1"/>
</dbReference>
<dbReference type="GO" id="GO:0004364">
    <property type="term" value="F:glutathione transferase activity"/>
    <property type="evidence" value="ECO:0007669"/>
    <property type="project" value="TreeGrafter"/>
</dbReference>
<gene>
    <name evidence="6" type="primary">LOC117650872</name>
</gene>
<comment type="similarity">
    <text evidence="2">Belongs to the GST superfamily.</text>
</comment>
<dbReference type="Pfam" id="PF02798">
    <property type="entry name" value="GST_N"/>
    <property type="match status" value="1"/>
</dbReference>
<sequence>MPVVTVYGVLPSPFCRPVLMTAKAVGVDVEMKTTSPLTGDTHKPEYLEMNPRHNIPTMDDDGYILTESRAIMCYLVDKFGEDDDPLFPKDPQLRNRILERMLFDVGCLSQRCYDYYNREWIFGDGDLDESKLAPLTEAMGFLDKYLEDSSWVAGDNMTLADIGLCVTLIQLEVFGMDFEPYANVTRWYEACKTDVPGFDEINEEGVKIFKAIINK</sequence>
<dbReference type="Gene3D" id="3.40.30.10">
    <property type="entry name" value="Glutaredoxin"/>
    <property type="match status" value="1"/>
</dbReference>
<feature type="domain" description="GST C-terminal" evidence="4">
    <location>
        <begin position="90"/>
        <end position="209"/>
    </location>
</feature>
<protein>
    <submittedName>
        <fullName evidence="6">Glutathione S-transferase 1-like</fullName>
    </submittedName>
</protein>
<proteinExistence type="inferred from homology"/>
<evidence type="ECO:0000259" key="3">
    <source>
        <dbReference type="PROSITE" id="PS50404"/>
    </source>
</evidence>
<comment type="subunit">
    <text evidence="1">Homodimer.</text>
</comment>
<reference evidence="6" key="1">
    <citation type="submission" date="2025-08" db="UniProtKB">
        <authorList>
            <consortium name="RefSeq"/>
        </authorList>
    </citation>
    <scope>IDENTIFICATION</scope>
    <source>
        <tissue evidence="6">Total insect</tissue>
    </source>
</reference>
<dbReference type="SFLD" id="SFLDG00358">
    <property type="entry name" value="Main_(cytGST)"/>
    <property type="match status" value="1"/>
</dbReference>
<evidence type="ECO:0000259" key="4">
    <source>
        <dbReference type="PROSITE" id="PS50405"/>
    </source>
</evidence>
<dbReference type="InterPro" id="IPR004046">
    <property type="entry name" value="GST_C"/>
</dbReference>
<dbReference type="InterPro" id="IPR036282">
    <property type="entry name" value="Glutathione-S-Trfase_C_sf"/>
</dbReference>
<keyword evidence="5" id="KW-1185">Reference proteome</keyword>
<dbReference type="Gene3D" id="1.20.1050.10">
    <property type="match status" value="1"/>
</dbReference>
<dbReference type="InterPro" id="IPR036249">
    <property type="entry name" value="Thioredoxin-like_sf"/>
</dbReference>
<dbReference type="SUPFAM" id="SSF52833">
    <property type="entry name" value="Thioredoxin-like"/>
    <property type="match status" value="1"/>
</dbReference>
<dbReference type="CDD" id="cd03177">
    <property type="entry name" value="GST_C_Delta_Epsilon"/>
    <property type="match status" value="1"/>
</dbReference>
<accession>A0A6P8ZZ07</accession>
<dbReference type="InParanoid" id="A0A6P8ZZ07"/>
<dbReference type="SFLD" id="SFLDG01153">
    <property type="entry name" value="Main.4:_Theta-like"/>
    <property type="match status" value="1"/>
</dbReference>
<dbReference type="SFLD" id="SFLDS00019">
    <property type="entry name" value="Glutathione_Transferase_(cytos"/>
    <property type="match status" value="1"/>
</dbReference>
<dbReference type="OrthoDB" id="2309723at2759"/>
<organism evidence="6">
    <name type="scientific">Thrips palmi</name>
    <name type="common">Melon thrips</name>
    <dbReference type="NCBI Taxonomy" id="161013"/>
    <lineage>
        <taxon>Eukaryota</taxon>
        <taxon>Metazoa</taxon>
        <taxon>Ecdysozoa</taxon>
        <taxon>Arthropoda</taxon>
        <taxon>Hexapoda</taxon>
        <taxon>Insecta</taxon>
        <taxon>Pterygota</taxon>
        <taxon>Neoptera</taxon>
        <taxon>Paraneoptera</taxon>
        <taxon>Thysanoptera</taxon>
        <taxon>Terebrantia</taxon>
        <taxon>Thripoidea</taxon>
        <taxon>Thripidae</taxon>
        <taxon>Thrips</taxon>
    </lineage>
</organism>
<dbReference type="SUPFAM" id="SSF47616">
    <property type="entry name" value="GST C-terminal domain-like"/>
    <property type="match status" value="1"/>
</dbReference>
<dbReference type="PROSITE" id="PS50405">
    <property type="entry name" value="GST_CTER"/>
    <property type="match status" value="1"/>
</dbReference>
<dbReference type="Pfam" id="PF00043">
    <property type="entry name" value="GST_C"/>
    <property type="match status" value="1"/>
</dbReference>
<feature type="domain" description="GST N-terminal" evidence="3">
    <location>
        <begin position="2"/>
        <end position="83"/>
    </location>
</feature>
<dbReference type="RefSeq" id="XP_034250380.1">
    <property type="nucleotide sequence ID" value="XM_034394489.1"/>
</dbReference>
<dbReference type="InterPro" id="IPR010987">
    <property type="entry name" value="Glutathione-S-Trfase_C-like"/>
</dbReference>
<dbReference type="FunFam" id="3.40.30.10:FF:000034">
    <property type="entry name" value="glutathione S-transferase 1"/>
    <property type="match status" value="1"/>
</dbReference>
<dbReference type="AlphaFoldDB" id="A0A6P8ZZ07"/>
<evidence type="ECO:0000313" key="6">
    <source>
        <dbReference type="RefSeq" id="XP_034250380.1"/>
    </source>
</evidence>
<dbReference type="FunFam" id="1.20.1050.10:FF:000007">
    <property type="entry name" value="Glutathione S-transferase 1-1"/>
    <property type="match status" value="1"/>
</dbReference>
<name>A0A6P8ZZ07_THRPL</name>
<dbReference type="GO" id="GO:0006749">
    <property type="term" value="P:glutathione metabolic process"/>
    <property type="evidence" value="ECO:0007669"/>
    <property type="project" value="TreeGrafter"/>
</dbReference>
<evidence type="ECO:0000256" key="2">
    <source>
        <dbReference type="RuleBase" id="RU003494"/>
    </source>
</evidence>
<dbReference type="InterPro" id="IPR040079">
    <property type="entry name" value="Glutathione_S-Trfase"/>
</dbReference>
<dbReference type="GeneID" id="117650872"/>
<dbReference type="Proteomes" id="UP000515158">
    <property type="component" value="Unplaced"/>
</dbReference>
<dbReference type="PANTHER" id="PTHR43969">
    <property type="entry name" value="GLUTATHIONE S TRANSFERASE D10, ISOFORM A-RELATED"/>
    <property type="match status" value="1"/>
</dbReference>
<dbReference type="PANTHER" id="PTHR43969:SF9">
    <property type="entry name" value="GLUTATHIONE S TRANSFERASE D10, ISOFORM A-RELATED"/>
    <property type="match status" value="1"/>
</dbReference>
<dbReference type="KEGG" id="tpal:117650872"/>
<dbReference type="InterPro" id="IPR004045">
    <property type="entry name" value="Glutathione_S-Trfase_N"/>
</dbReference>
<evidence type="ECO:0000256" key="1">
    <source>
        <dbReference type="ARBA" id="ARBA00011738"/>
    </source>
</evidence>